<proteinExistence type="predicted"/>
<dbReference type="RefSeq" id="WP_394302415.1">
    <property type="nucleotide sequence ID" value="NZ_JBHMQT010000039.1"/>
</dbReference>
<dbReference type="Proteomes" id="UP001589870">
    <property type="component" value="Unassembled WGS sequence"/>
</dbReference>
<gene>
    <name evidence="1" type="ORF">ACFHYQ_18525</name>
</gene>
<accession>A0ABV6U8G0</accession>
<evidence type="ECO:0000313" key="2">
    <source>
        <dbReference type="Proteomes" id="UP001589870"/>
    </source>
</evidence>
<name>A0ABV6U8G0_9ACTN</name>
<dbReference type="EMBL" id="JBHMQT010000039">
    <property type="protein sequence ID" value="MFC0864292.1"/>
    <property type="molecule type" value="Genomic_DNA"/>
</dbReference>
<evidence type="ECO:0008006" key="3">
    <source>
        <dbReference type="Google" id="ProtNLM"/>
    </source>
</evidence>
<keyword evidence="2" id="KW-1185">Reference proteome</keyword>
<reference evidence="1 2" key="1">
    <citation type="submission" date="2024-09" db="EMBL/GenBank/DDBJ databases">
        <authorList>
            <person name="Sun Q."/>
            <person name="Mori K."/>
        </authorList>
    </citation>
    <scope>NUCLEOTIDE SEQUENCE [LARGE SCALE GENOMIC DNA]</scope>
    <source>
        <strain evidence="1 2">TBRC 1851</strain>
    </source>
</reference>
<comment type="caution">
    <text evidence="1">The sequence shown here is derived from an EMBL/GenBank/DDBJ whole genome shotgun (WGS) entry which is preliminary data.</text>
</comment>
<sequence>MGRWSEQPITLGPSGIITPLVIHPGRIASITDPDRARASPELAVLSTILNAKTGEIEPAALQAMLAGLSTLEAEQAELYLHYVLDKLPDVAQKYLKELMIMNSDLLKRAKDLARPYVTDWIDQGRQEGLAEGEAKAILTVLDARGMEISPETRDRITRCNDLDLLTTWVRRAVTVNSTEELFT</sequence>
<organism evidence="1 2">
    <name type="scientific">Sphaerimonospora cavernae</name>
    <dbReference type="NCBI Taxonomy" id="1740611"/>
    <lineage>
        <taxon>Bacteria</taxon>
        <taxon>Bacillati</taxon>
        <taxon>Actinomycetota</taxon>
        <taxon>Actinomycetes</taxon>
        <taxon>Streptosporangiales</taxon>
        <taxon>Streptosporangiaceae</taxon>
        <taxon>Sphaerimonospora</taxon>
    </lineage>
</organism>
<protein>
    <recommendedName>
        <fullName evidence="3">Transposase/invertase (TIGR01784 family)</fullName>
    </recommendedName>
</protein>
<evidence type="ECO:0000313" key="1">
    <source>
        <dbReference type="EMBL" id="MFC0864292.1"/>
    </source>
</evidence>